<dbReference type="CDD" id="cd19946">
    <property type="entry name" value="GlpA-like_Fer2_BFD-like"/>
    <property type="match status" value="1"/>
</dbReference>
<dbReference type="Gene3D" id="1.10.10.1100">
    <property type="entry name" value="BFD-like [2Fe-2S]-binding domain"/>
    <property type="match status" value="1"/>
</dbReference>
<evidence type="ECO:0000313" key="6">
    <source>
        <dbReference type="Proteomes" id="UP000564836"/>
    </source>
</evidence>
<protein>
    <submittedName>
        <fullName evidence="4">FAD-dependent oxidoreductase</fullName>
    </submittedName>
</protein>
<dbReference type="PIRSF" id="PIRSF037495">
    <property type="entry name" value="Opine_OX_OoxA/HcnB"/>
    <property type="match status" value="1"/>
</dbReference>
<keyword evidence="1" id="KW-0560">Oxidoreductase</keyword>
<evidence type="ECO:0000259" key="3">
    <source>
        <dbReference type="Pfam" id="PF07992"/>
    </source>
</evidence>
<dbReference type="GO" id="GO:0016491">
    <property type="term" value="F:oxidoreductase activity"/>
    <property type="evidence" value="ECO:0007669"/>
    <property type="project" value="UniProtKB-KW"/>
</dbReference>
<dbReference type="InterPro" id="IPR051691">
    <property type="entry name" value="Metab_Enz_Cyan_OpOx_G3PDH"/>
</dbReference>
<dbReference type="Pfam" id="PF07992">
    <property type="entry name" value="Pyr_redox_2"/>
    <property type="match status" value="1"/>
</dbReference>
<dbReference type="InterPro" id="IPR023753">
    <property type="entry name" value="FAD/NAD-binding_dom"/>
</dbReference>
<keyword evidence="5" id="KW-0614">Plasmid</keyword>
<reference evidence="5 6" key="1">
    <citation type="journal article" date="2017" name="Syst. Appl. Microbiol.">
        <title>Soybeans inoculated with root zone soils of Canadian native legumes harbour diverse and novel Bradyrhizobium spp. that possess agricultural potential.</title>
        <authorList>
            <person name="Bromfield E.S.P."/>
            <person name="Cloutier S."/>
            <person name="Tambong J.T."/>
            <person name="Tran Thi T.V."/>
        </authorList>
    </citation>
    <scope>NUCLEOTIDE SEQUENCE [LARGE SCALE GENOMIC DNA]</scope>
    <source>
        <strain evidence="5 6">323S2</strain>
    </source>
</reference>
<dbReference type="InterPro" id="IPR017224">
    <property type="entry name" value="Opine_Oxase_asu/HCN_bsu"/>
</dbReference>
<organism evidence="4">
    <name type="scientific">Bradyrhizobium barranii subsp. barranii</name>
    <dbReference type="NCBI Taxonomy" id="2823807"/>
    <lineage>
        <taxon>Bacteria</taxon>
        <taxon>Pseudomonadati</taxon>
        <taxon>Pseudomonadota</taxon>
        <taxon>Alphaproteobacteria</taxon>
        <taxon>Hyphomicrobiales</taxon>
        <taxon>Nitrobacteraceae</taxon>
        <taxon>Bradyrhizobium</taxon>
        <taxon>Bradyrhizobium barranii</taxon>
    </lineage>
</organism>
<dbReference type="EMBL" id="CP088278">
    <property type="protein sequence ID" value="UGX89567.1"/>
    <property type="molecule type" value="Genomic_DNA"/>
</dbReference>
<dbReference type="InterPro" id="IPR007419">
    <property type="entry name" value="BFD-like_2Fe2S-bd_dom"/>
</dbReference>
<reference evidence="5 6" key="3">
    <citation type="journal article" date="2022" name="Int. J. Syst. Evol. Microbiol.">
        <title>Strains of Bradyrhizobium barranii sp. nov. associated with legumes native to Canada are symbionts of soybeans and belong to different subspecies (subsp. barranii subsp. nov. and subsp. apii subsp. nov.) and symbiovars (sv. glycinearum and sv. septentrionale).</title>
        <authorList>
            <person name="Bromfield E.S.P."/>
            <person name="Cloutier S."/>
            <person name="Wasai-Hara S."/>
            <person name="Minamisawa K."/>
        </authorList>
    </citation>
    <scope>NUCLEOTIDE SEQUENCE [LARGE SCALE GENOMIC DNA]</scope>
    <source>
        <strain evidence="6">323S2</strain>
        <plasmid evidence="5 6">pBb323S2a</plasmid>
    </source>
</reference>
<evidence type="ECO:0000313" key="5">
    <source>
        <dbReference type="EMBL" id="UGX89567.1"/>
    </source>
</evidence>
<geneLocation type="plasmid" evidence="5 6">
    <name>pBb323S2a</name>
</geneLocation>
<dbReference type="PRINTS" id="PR00469">
    <property type="entry name" value="PNDRDTASEII"/>
</dbReference>
<gene>
    <name evidence="5" type="ORF">G6321_00002075</name>
    <name evidence="4" type="ORF">G6321_52960</name>
</gene>
<dbReference type="PANTHER" id="PTHR42949:SF3">
    <property type="entry name" value="ANAEROBIC GLYCEROL-3-PHOSPHATE DEHYDROGENASE SUBUNIT B"/>
    <property type="match status" value="1"/>
</dbReference>
<dbReference type="InterPro" id="IPR036188">
    <property type="entry name" value="FAD/NAD-bd_sf"/>
</dbReference>
<dbReference type="PRINTS" id="PR00368">
    <property type="entry name" value="FADPNR"/>
</dbReference>
<reference evidence="4" key="2">
    <citation type="submission" date="2020-06" db="EMBL/GenBank/DDBJ databases">
        <title>Whole Genome Sequence of Bradyrhizobium sp. Strain 323S2.</title>
        <authorList>
            <person name="Bromfield E.S.P."/>
        </authorList>
    </citation>
    <scope>NUCLEOTIDE SEQUENCE [LARGE SCALE GENOMIC DNA]</scope>
    <source>
        <strain evidence="4">323S2</strain>
    </source>
</reference>
<evidence type="ECO:0000256" key="1">
    <source>
        <dbReference type="ARBA" id="ARBA00023002"/>
    </source>
</evidence>
<dbReference type="GeneID" id="92958975"/>
<dbReference type="Pfam" id="PF04324">
    <property type="entry name" value="Fer2_BFD"/>
    <property type="match status" value="1"/>
</dbReference>
<dbReference type="InterPro" id="IPR041854">
    <property type="entry name" value="BFD-like_2Fe2S-bd_dom_sf"/>
</dbReference>
<dbReference type="Proteomes" id="UP000564836">
    <property type="component" value="Plasmid pBb323S2a"/>
</dbReference>
<evidence type="ECO:0000313" key="4">
    <source>
        <dbReference type="EMBL" id="NYY96664.1"/>
    </source>
</evidence>
<name>A0A7Z0TX11_9BRAD</name>
<dbReference type="PANTHER" id="PTHR42949">
    <property type="entry name" value="ANAEROBIC GLYCEROL-3-PHOSPHATE DEHYDROGENASE SUBUNIT B"/>
    <property type="match status" value="1"/>
</dbReference>
<sequence length="469" mass="51647">MADLKCFDVAIIGAGPAGMSAALECCRNLSVVVFDEQGRAGGQIFRQPPPHPSVQVNSPACRLYPFGDVLVRKAEAESRIDWRFRQTVWGIFPDEDRIRVCTNKTTVLARKTLVATGAYEMPVAFPGWTLPGVMGVGAIQTLLRSQNVLLGRRFVLAGSHPLLILVADMLLAAGAEIQEVAIARSRPRFREILDGLLAVPGNIPIFKETASSLYKLTKARVSIRFGRIMVEARGNEEGLTHVTLSDCDRDWIPSGAHRVFETDILGTGFGLLPSTELCRQIGCATQWDSRNGGWIVKHDGFQRTTVRNVYVAGEPAGIRGAASARTEGELAGLMIVQDLIPQRRDDRLIRRNLSQTKRNRKFSDRVAKFFQPNMRALSDLASDGTVICRCEDVKRSAVTKFLERNSHTTSINSVKLACRTGMGFCQGRYCHHTLAQILSNATSQPVERCGEFTARVPIKPISARDLSDV</sequence>
<proteinExistence type="predicted"/>
<dbReference type="SUPFAM" id="SSF51905">
    <property type="entry name" value="FAD/NAD(P)-binding domain"/>
    <property type="match status" value="1"/>
</dbReference>
<dbReference type="RefSeq" id="WP_166354042.1">
    <property type="nucleotide sequence ID" value="NZ_CP049700.1"/>
</dbReference>
<accession>A0A7Z0TX11</accession>
<dbReference type="AlphaFoldDB" id="A0A7Z0TX11"/>
<evidence type="ECO:0000259" key="2">
    <source>
        <dbReference type="Pfam" id="PF04324"/>
    </source>
</evidence>
<dbReference type="Gene3D" id="3.50.50.60">
    <property type="entry name" value="FAD/NAD(P)-binding domain"/>
    <property type="match status" value="2"/>
</dbReference>
<dbReference type="EMBL" id="JACBFH010000004">
    <property type="protein sequence ID" value="NYY96664.1"/>
    <property type="molecule type" value="Genomic_DNA"/>
</dbReference>
<feature type="domain" description="BFD-like [2Fe-2S]-binding" evidence="2">
    <location>
        <begin position="386"/>
        <end position="439"/>
    </location>
</feature>
<feature type="domain" description="FAD/NAD(P)-binding" evidence="3">
    <location>
        <begin position="7"/>
        <end position="328"/>
    </location>
</feature>